<dbReference type="GeneID" id="38114782"/>
<evidence type="ECO:0000256" key="4">
    <source>
        <dbReference type="ARBA" id="ARBA00022827"/>
    </source>
</evidence>
<dbReference type="GO" id="GO:0004499">
    <property type="term" value="F:N,N-dimethylaniline monooxygenase activity"/>
    <property type="evidence" value="ECO:0007669"/>
    <property type="project" value="InterPro"/>
</dbReference>
<dbReference type="STRING" id="1810919.A0A3D8SCN4"/>
<evidence type="ECO:0000313" key="6">
    <source>
        <dbReference type="EMBL" id="RDW84086.1"/>
    </source>
</evidence>
<dbReference type="Gene3D" id="3.50.50.60">
    <property type="entry name" value="FAD/NAD(P)-binding domain"/>
    <property type="match status" value="2"/>
</dbReference>
<dbReference type="Proteomes" id="UP000256690">
    <property type="component" value="Unassembled WGS sequence"/>
</dbReference>
<evidence type="ECO:0000256" key="3">
    <source>
        <dbReference type="ARBA" id="ARBA00022630"/>
    </source>
</evidence>
<evidence type="ECO:0000256" key="5">
    <source>
        <dbReference type="ARBA" id="ARBA00023002"/>
    </source>
</evidence>
<dbReference type="RefSeq" id="XP_026605424.1">
    <property type="nucleotide sequence ID" value="XM_026746428.1"/>
</dbReference>
<dbReference type="EMBL" id="PVWQ01000004">
    <property type="protein sequence ID" value="RDW84086.1"/>
    <property type="molecule type" value="Genomic_DNA"/>
</dbReference>
<name>A0A3D8SCN4_9EURO</name>
<keyword evidence="4" id="KW-0274">FAD</keyword>
<comment type="caution">
    <text evidence="6">The sequence shown here is derived from an EMBL/GenBank/DDBJ whole genome shotgun (WGS) entry which is preliminary data.</text>
</comment>
<keyword evidence="7" id="KW-1185">Reference proteome</keyword>
<dbReference type="InterPro" id="IPR020946">
    <property type="entry name" value="Flavin_mOase-like"/>
</dbReference>
<protein>
    <recommendedName>
        <fullName evidence="8">L-ornithine N(5)-oxygenase</fullName>
    </recommendedName>
</protein>
<proteinExistence type="inferred from homology"/>
<sequence length="497" mass="56421">MACRLTRDFQLNDYAIYDRQPGMGGTWWANTYPGCAVDIPGFCYSYSFAPNPDFTQMFPPQAEILSYLSTVARKYRVDEHFTGNTEWIGAEWREKSGSWVVTLRDLGTMTVFRQECRVLISAVGGLVDPAIPRIPGLEGFKGEVVHTAGWREGIELKGRRVAVIGNGASAAQLVPAIVDEAASVTQFMRSPHHIVSANNHQVPPAYRAVLRHFPMLLYLIRLILFLYMEITWFRFQNNRLGKIGRASVEKRSQQYVQHSAPESYWDLLIPKYEFGCRRRIFDRGYLSALHSPKVHLTTDRISSITPTSILTTSGTNIPIDVILLATGFNLTHYDTPITGRHGLTRKQAWEEVGHKATYKSIAMHDFPNFFYILGPNSGRVYTSTIMIIESQVEMVLNAIKPILLGQAASVEVRADREAEYDVKLHKAIGETVHSSECGSYFIDKGTEKNWFVYPWNSVQLWFSTYFGNKGDWVYRDGHGRFDIRSSICFEDKVVESV</sequence>
<evidence type="ECO:0000256" key="1">
    <source>
        <dbReference type="ARBA" id="ARBA00001974"/>
    </source>
</evidence>
<keyword evidence="5" id="KW-0560">Oxidoreductase</keyword>
<dbReference type="SUPFAM" id="SSF51905">
    <property type="entry name" value="FAD/NAD(P)-binding domain"/>
    <property type="match status" value="1"/>
</dbReference>
<evidence type="ECO:0000256" key="2">
    <source>
        <dbReference type="ARBA" id="ARBA00010139"/>
    </source>
</evidence>
<keyword evidence="3" id="KW-0285">Flavoprotein</keyword>
<dbReference type="PANTHER" id="PTHR42877">
    <property type="entry name" value="L-ORNITHINE N(5)-MONOOXYGENASE-RELATED"/>
    <property type="match status" value="1"/>
</dbReference>
<dbReference type="InterPro" id="IPR036188">
    <property type="entry name" value="FAD/NAD-bd_sf"/>
</dbReference>
<dbReference type="InterPro" id="IPR051209">
    <property type="entry name" value="FAD-bind_Monooxygenase_sf"/>
</dbReference>
<evidence type="ECO:0008006" key="8">
    <source>
        <dbReference type="Google" id="ProtNLM"/>
    </source>
</evidence>
<dbReference type="GO" id="GO:0050660">
    <property type="term" value="F:flavin adenine dinucleotide binding"/>
    <property type="evidence" value="ECO:0007669"/>
    <property type="project" value="InterPro"/>
</dbReference>
<organism evidence="6 7">
    <name type="scientific">Aspergillus mulundensis</name>
    <dbReference type="NCBI Taxonomy" id="1810919"/>
    <lineage>
        <taxon>Eukaryota</taxon>
        <taxon>Fungi</taxon>
        <taxon>Dikarya</taxon>
        <taxon>Ascomycota</taxon>
        <taxon>Pezizomycotina</taxon>
        <taxon>Eurotiomycetes</taxon>
        <taxon>Eurotiomycetidae</taxon>
        <taxon>Eurotiales</taxon>
        <taxon>Aspergillaceae</taxon>
        <taxon>Aspergillus</taxon>
        <taxon>Aspergillus subgen. Nidulantes</taxon>
    </lineage>
</organism>
<dbReference type="Pfam" id="PF00743">
    <property type="entry name" value="FMO-like"/>
    <property type="match status" value="1"/>
</dbReference>
<dbReference type="OrthoDB" id="74360at2759"/>
<reference evidence="6 7" key="1">
    <citation type="journal article" date="2018" name="IMA Fungus">
        <title>IMA Genome-F 9: Draft genome sequence of Annulohypoxylon stygium, Aspergillus mulundensis, Berkeleyomyces basicola (syn. Thielaviopsis basicola), Ceratocystis smalleyi, two Cercospora beticola strains, Coleophoma cylindrospora, Fusarium fracticaudum, Phialophora cf. hyalina, and Morchella septimelata.</title>
        <authorList>
            <person name="Wingfield B.D."/>
            <person name="Bills G.F."/>
            <person name="Dong Y."/>
            <person name="Huang W."/>
            <person name="Nel W.J."/>
            <person name="Swalarsk-Parry B.S."/>
            <person name="Vaghefi N."/>
            <person name="Wilken P.M."/>
            <person name="An Z."/>
            <person name="de Beer Z.W."/>
            <person name="De Vos L."/>
            <person name="Chen L."/>
            <person name="Duong T.A."/>
            <person name="Gao Y."/>
            <person name="Hammerbacher A."/>
            <person name="Kikkert J.R."/>
            <person name="Li Y."/>
            <person name="Li H."/>
            <person name="Li K."/>
            <person name="Li Q."/>
            <person name="Liu X."/>
            <person name="Ma X."/>
            <person name="Naidoo K."/>
            <person name="Pethybridge S.J."/>
            <person name="Sun J."/>
            <person name="Steenkamp E.T."/>
            <person name="van der Nest M.A."/>
            <person name="van Wyk S."/>
            <person name="Wingfield M.J."/>
            <person name="Xiong C."/>
            <person name="Yue Q."/>
            <person name="Zhang X."/>
        </authorList>
    </citation>
    <scope>NUCLEOTIDE SEQUENCE [LARGE SCALE GENOMIC DNA]</scope>
    <source>
        <strain evidence="6 7">DSM 5745</strain>
    </source>
</reference>
<dbReference type="AlphaFoldDB" id="A0A3D8SCN4"/>
<dbReference type="GO" id="GO:0050661">
    <property type="term" value="F:NADP binding"/>
    <property type="evidence" value="ECO:0007669"/>
    <property type="project" value="InterPro"/>
</dbReference>
<gene>
    <name evidence="6" type="ORF">DSM5745_04412</name>
</gene>
<evidence type="ECO:0000313" key="7">
    <source>
        <dbReference type="Proteomes" id="UP000256690"/>
    </source>
</evidence>
<comment type="similarity">
    <text evidence="2">Belongs to the FAD-binding monooxygenase family.</text>
</comment>
<accession>A0A3D8SCN4</accession>
<dbReference type="PANTHER" id="PTHR42877:SF5">
    <property type="entry name" value="L-ORNITHINE N(5)-MONOOXYGENASE-RELATED"/>
    <property type="match status" value="1"/>
</dbReference>
<comment type="cofactor">
    <cofactor evidence="1">
        <name>FAD</name>
        <dbReference type="ChEBI" id="CHEBI:57692"/>
    </cofactor>
</comment>